<dbReference type="PANTHER" id="PTHR34002">
    <property type="entry name" value="BLR1656 PROTEIN"/>
    <property type="match status" value="1"/>
</dbReference>
<evidence type="ECO:0000256" key="2">
    <source>
        <dbReference type="RuleBase" id="RU361163"/>
    </source>
</evidence>
<reference evidence="5 6" key="1">
    <citation type="submission" date="2019-06" db="EMBL/GenBank/DDBJ databases">
        <authorList>
            <person name="Broberg M."/>
        </authorList>
    </citation>
    <scope>NUCLEOTIDE SEQUENCE [LARGE SCALE GENOMIC DNA]</scope>
</reference>
<feature type="compositionally biased region" description="Polar residues" evidence="3">
    <location>
        <begin position="358"/>
        <end position="368"/>
    </location>
</feature>
<evidence type="ECO:0000256" key="1">
    <source>
        <dbReference type="ARBA" id="ARBA00005519"/>
    </source>
</evidence>
<comment type="similarity">
    <text evidence="1 2">Belongs to the glycosyl hydrolase 12 (cellulase H) family.</text>
</comment>
<proteinExistence type="inferred from homology"/>
<keyword evidence="2" id="KW-0378">Hydrolase</keyword>
<dbReference type="InterPro" id="IPR013319">
    <property type="entry name" value="GH11/12"/>
</dbReference>
<feature type="region of interest" description="Disordered" evidence="3">
    <location>
        <begin position="150"/>
        <end position="228"/>
    </location>
</feature>
<dbReference type="Proteomes" id="UP000766486">
    <property type="component" value="Unassembled WGS sequence"/>
</dbReference>
<keyword evidence="2" id="KW-0326">Glycosidase</keyword>
<evidence type="ECO:0000313" key="6">
    <source>
        <dbReference type="Proteomes" id="UP000766486"/>
    </source>
</evidence>
<feature type="compositionally biased region" description="Low complexity" evidence="3">
    <location>
        <begin position="505"/>
        <end position="552"/>
    </location>
</feature>
<dbReference type="InterPro" id="IPR002594">
    <property type="entry name" value="GH12"/>
</dbReference>
<gene>
    <name evidence="5" type="ORF">CLO192961_LOCUS296220</name>
</gene>
<dbReference type="Pfam" id="PF01670">
    <property type="entry name" value="Glyco_hydro_12"/>
    <property type="match status" value="1"/>
</dbReference>
<feature type="region of interest" description="Disordered" evidence="3">
    <location>
        <begin position="76"/>
        <end position="100"/>
    </location>
</feature>
<keyword evidence="6" id="KW-1185">Reference proteome</keyword>
<feature type="signal peptide" evidence="4">
    <location>
        <begin position="1"/>
        <end position="18"/>
    </location>
</feature>
<feature type="chain" id="PRO_5046683169" description="GH16 domain-containing protein" evidence="4">
    <location>
        <begin position="19"/>
        <end position="801"/>
    </location>
</feature>
<evidence type="ECO:0008006" key="7">
    <source>
        <dbReference type="Google" id="ProtNLM"/>
    </source>
</evidence>
<dbReference type="SUPFAM" id="SSF49899">
    <property type="entry name" value="Concanavalin A-like lectins/glucanases"/>
    <property type="match status" value="1"/>
</dbReference>
<evidence type="ECO:0000256" key="3">
    <source>
        <dbReference type="SAM" id="MobiDB-lite"/>
    </source>
</evidence>
<comment type="caution">
    <text evidence="5">The sequence shown here is derived from an EMBL/GenBank/DDBJ whole genome shotgun (WGS) entry which is preliminary data.</text>
</comment>
<dbReference type="PANTHER" id="PTHR34002:SF9">
    <property type="entry name" value="XYLOGLUCAN-SPECIFIC ENDO-BETA-1,4-GLUCANASE A"/>
    <property type="match status" value="1"/>
</dbReference>
<keyword evidence="4" id="KW-0732">Signal</keyword>
<dbReference type="Gene3D" id="2.60.120.180">
    <property type="match status" value="1"/>
</dbReference>
<protein>
    <recommendedName>
        <fullName evidence="7">GH16 domain-containing protein</fullName>
    </recommendedName>
</protein>
<dbReference type="InterPro" id="IPR013320">
    <property type="entry name" value="ConA-like_dom_sf"/>
</dbReference>
<organism evidence="5 6">
    <name type="scientific">Bionectria ochroleuca</name>
    <name type="common">Gliocladium roseum</name>
    <dbReference type="NCBI Taxonomy" id="29856"/>
    <lineage>
        <taxon>Eukaryota</taxon>
        <taxon>Fungi</taxon>
        <taxon>Dikarya</taxon>
        <taxon>Ascomycota</taxon>
        <taxon>Pezizomycotina</taxon>
        <taxon>Sordariomycetes</taxon>
        <taxon>Hypocreomycetidae</taxon>
        <taxon>Hypocreales</taxon>
        <taxon>Bionectriaceae</taxon>
        <taxon>Clonostachys</taxon>
    </lineage>
</organism>
<evidence type="ECO:0000313" key="5">
    <source>
        <dbReference type="EMBL" id="VUC30872.1"/>
    </source>
</evidence>
<feature type="region of interest" description="Disordered" evidence="3">
    <location>
        <begin position="499"/>
        <end position="555"/>
    </location>
</feature>
<accession>A0ABY6UI05</accession>
<feature type="compositionally biased region" description="Low complexity" evidence="3">
    <location>
        <begin position="151"/>
        <end position="182"/>
    </location>
</feature>
<sequence>MRHSFVSALLLGPLAAQAACTKSCKPKSKTCGLVTVTEWFTVTGTPGQVIPSSSSAQQTASESGLTTSGLIIGSSVLSSNAPTTPPAPTTTPGSLPPESLTTSTIFTTSIKTVTNCGPEVTNCPGGSTVLVTETIPIATTVCPITEIPTGSASLSSSAASGNSSIATSTQSTGFGSVSTTGTQDATGGSSIVTGTESGATTTVPGSATTSGSVTTPGTQPPAGGDITSTIFTTSIHTVTQCGPEVTSCPADSTTLSTETIPISTTVLSQTTPGSTGYDSSAWPIGSTTSGAQGGSTTVPPVGDVTSTLYTTEIRTVTSCGSEVTSCPATVITESRPYSTTVIPSSLVSSIVSTPVATPTSYESSANPIGSTSTGGGEQGSITGPPVGDVTSTIYTTTIRTITSCGSEVTNCPGNGTAVVTETIPISTVVTTGTADATTPGSSAVVTASSSLPPESLTTSTIFTTSIRTVTDCGSGTEGCSSGAGSTIFVTETIPISTTVCPVSDLPQTPTTTAVSTPASTPVSTPASSSSLPAQEPSASSTAATSATKTSSSPFEGATGIDIIIPEIRQCDNNDQLDLPGMPWSVTNDMYNSEKMNGTQCTNFNRVVVSNGTYLVNWTSITDIQMINETADVMKGYSNIEASLNGTYHLTEIKSIPTFFRWNRTIGDGFKGSNVINVKTSSVENAIEGDVVNEFVLYLHTWDEQRPIGWSDTPAATVDELYGTKWSVYEGTRETTNQTVRSLVPDVPVESELYIDLKTWLTAMVDKGFAKSDEYLNAASCGTEVFYGNSTQNAAVALNINV</sequence>
<evidence type="ECO:0000256" key="4">
    <source>
        <dbReference type="SAM" id="SignalP"/>
    </source>
</evidence>
<keyword evidence="2" id="KW-0119">Carbohydrate metabolism</keyword>
<feature type="compositionally biased region" description="Polar residues" evidence="3">
    <location>
        <begin position="183"/>
        <end position="217"/>
    </location>
</feature>
<name>A0ABY6UI05_BIOOC</name>
<keyword evidence="2" id="KW-0624">Polysaccharide degradation</keyword>
<dbReference type="EMBL" id="CABFNS010000826">
    <property type="protein sequence ID" value="VUC30872.1"/>
    <property type="molecule type" value="Genomic_DNA"/>
</dbReference>
<feature type="region of interest" description="Disordered" evidence="3">
    <location>
        <begin position="358"/>
        <end position="387"/>
    </location>
</feature>